<comment type="caution">
    <text evidence="1">The sequence shown here is derived from an EMBL/GenBank/DDBJ whole genome shotgun (WGS) entry which is preliminary data.</text>
</comment>
<sequence length="493" mass="55652">MDSVYIGEQHECQTNFINTIQDKCVTVVGSDNVSAELAFWLCMSGAHVNLISDSITKDYLHSVSEYNSVLKSRPLNHLFQQAEITITSDFAQENDDDVVIIIGQHEEDKYADQLGARYYVITEGTMPSKRERLDTQVAIVIGNVLPSTPIYYNPFINEYVLDKGTSDGIPLDVLFTWIVQHLVTQKVSRTTRLLIPDIFSSEAIAINQSGDLACVAMLECSTRHEVGFSDGTYYNVYEFPGGDKTVFLVNAVGMPTLFFTRIADYLAKDFRVLLIETPLALIENVKPNDTYFDAAARHINTILERYSTEKRIHILGWSTGCELIERASTISSSPFESVYLSPYLSIPNKETESGFITTLISMSMALDLDDHRNLHKSSVLVRLAKKNHFKSVIEKESVFLQSISSDSFRIPKTLGQYLRALNHSERNEVSCNSKDKVMIISGSDDSITTPAMIDQYAKYFENVMNINLKGETHHSCFDSLHIWRTALNFFKDK</sequence>
<evidence type="ECO:0000313" key="1">
    <source>
        <dbReference type="EMBL" id="TFH92402.1"/>
    </source>
</evidence>
<dbReference type="Gene3D" id="3.40.50.1820">
    <property type="entry name" value="alpha/beta hydrolase"/>
    <property type="match status" value="1"/>
</dbReference>
<proteinExistence type="predicted"/>
<dbReference type="InterPro" id="IPR029058">
    <property type="entry name" value="AB_hydrolase_fold"/>
</dbReference>
<dbReference type="AlphaFoldDB" id="A0A4Y8WHJ2"/>
<reference evidence="1 2" key="1">
    <citation type="submission" date="2019-01" db="EMBL/GenBank/DDBJ databases">
        <title>Vibrio BEI176 sp. nov, a marine bacterium isolated from China: eastern marignal seas.</title>
        <authorList>
            <person name="Li B."/>
        </authorList>
    </citation>
    <scope>NUCLEOTIDE SEQUENCE [LARGE SCALE GENOMIC DNA]</scope>
    <source>
        <strain evidence="1 2">BEI176</strain>
    </source>
</reference>
<gene>
    <name evidence="1" type="ORF">ELS82_06980</name>
</gene>
<dbReference type="Proteomes" id="UP000297753">
    <property type="component" value="Unassembled WGS sequence"/>
</dbReference>
<name>A0A4Y8WHJ2_9VIBR</name>
<protein>
    <recommendedName>
        <fullName evidence="3">Alpha/beta hydrolase</fullName>
    </recommendedName>
</protein>
<keyword evidence="2" id="KW-1185">Reference proteome</keyword>
<dbReference type="OrthoDB" id="9758243at2"/>
<dbReference type="EMBL" id="SATR01000007">
    <property type="protein sequence ID" value="TFH92402.1"/>
    <property type="molecule type" value="Genomic_DNA"/>
</dbReference>
<dbReference type="SUPFAM" id="SSF53474">
    <property type="entry name" value="alpha/beta-Hydrolases"/>
    <property type="match status" value="1"/>
</dbReference>
<organism evidence="1 2">
    <name type="scientific">Vibrio ouci</name>
    <dbReference type="NCBI Taxonomy" id="2499078"/>
    <lineage>
        <taxon>Bacteria</taxon>
        <taxon>Pseudomonadati</taxon>
        <taxon>Pseudomonadota</taxon>
        <taxon>Gammaproteobacteria</taxon>
        <taxon>Vibrionales</taxon>
        <taxon>Vibrionaceae</taxon>
        <taxon>Vibrio</taxon>
    </lineage>
</organism>
<dbReference type="RefSeq" id="WP_134834850.1">
    <property type="nucleotide sequence ID" value="NZ_SATR01000007.1"/>
</dbReference>
<evidence type="ECO:0000313" key="2">
    <source>
        <dbReference type="Proteomes" id="UP000297753"/>
    </source>
</evidence>
<accession>A0A4Y8WHJ2</accession>
<evidence type="ECO:0008006" key="3">
    <source>
        <dbReference type="Google" id="ProtNLM"/>
    </source>
</evidence>